<keyword evidence="4 6" id="KW-0067">ATP-binding</keyword>
<accession>A0ABW6MTV8</accession>
<dbReference type="EMBL" id="JBIAJP010000003">
    <property type="protein sequence ID" value="MFF0004464.1"/>
    <property type="molecule type" value="Genomic_DNA"/>
</dbReference>
<feature type="domain" description="ABC transporter" evidence="5">
    <location>
        <begin position="20"/>
        <end position="256"/>
    </location>
</feature>
<evidence type="ECO:0000256" key="3">
    <source>
        <dbReference type="ARBA" id="ARBA00022741"/>
    </source>
</evidence>
<evidence type="ECO:0000313" key="6">
    <source>
        <dbReference type="EMBL" id="MFF0004464.1"/>
    </source>
</evidence>
<keyword evidence="3" id="KW-0547">Nucleotide-binding</keyword>
<organism evidence="6 7">
    <name type="scientific">Streptomyces tibetensis</name>
    <dbReference type="NCBI Taxonomy" id="2382123"/>
    <lineage>
        <taxon>Bacteria</taxon>
        <taxon>Bacillati</taxon>
        <taxon>Actinomycetota</taxon>
        <taxon>Actinomycetes</taxon>
        <taxon>Kitasatosporales</taxon>
        <taxon>Streptomycetaceae</taxon>
        <taxon>Streptomyces</taxon>
    </lineage>
</organism>
<proteinExistence type="predicted"/>
<dbReference type="PROSITE" id="PS00211">
    <property type="entry name" value="ABC_TRANSPORTER_1"/>
    <property type="match status" value="1"/>
</dbReference>
<evidence type="ECO:0000313" key="7">
    <source>
        <dbReference type="Proteomes" id="UP001601422"/>
    </source>
</evidence>
<dbReference type="PANTHER" id="PTHR43790">
    <property type="entry name" value="CARBOHYDRATE TRANSPORT ATP-BINDING PROTEIN MG119-RELATED"/>
    <property type="match status" value="1"/>
</dbReference>
<reference evidence="6 7" key="1">
    <citation type="submission" date="2024-10" db="EMBL/GenBank/DDBJ databases">
        <title>The Natural Products Discovery Center: Release of the First 8490 Sequenced Strains for Exploring Actinobacteria Biosynthetic Diversity.</title>
        <authorList>
            <person name="Kalkreuter E."/>
            <person name="Kautsar S.A."/>
            <person name="Yang D."/>
            <person name="Bader C.D."/>
            <person name="Teijaro C.N."/>
            <person name="Fluegel L."/>
            <person name="Davis C.M."/>
            <person name="Simpson J.R."/>
            <person name="Lauterbach L."/>
            <person name="Steele A.D."/>
            <person name="Gui C."/>
            <person name="Meng S."/>
            <person name="Li G."/>
            <person name="Viehrig K."/>
            <person name="Ye F."/>
            <person name="Su P."/>
            <person name="Kiefer A.F."/>
            <person name="Nichols A."/>
            <person name="Cepeda A.J."/>
            <person name="Yan W."/>
            <person name="Fan B."/>
            <person name="Jiang Y."/>
            <person name="Adhikari A."/>
            <person name="Zheng C.-J."/>
            <person name="Schuster L."/>
            <person name="Cowan T.M."/>
            <person name="Smanski M.J."/>
            <person name="Chevrette M.G."/>
            <person name="De Carvalho L.P.S."/>
            <person name="Shen B."/>
        </authorList>
    </citation>
    <scope>NUCLEOTIDE SEQUENCE [LARGE SCALE GENOMIC DNA]</scope>
    <source>
        <strain evidence="6 7">NPDC005497</strain>
    </source>
</reference>
<evidence type="ECO:0000256" key="2">
    <source>
        <dbReference type="ARBA" id="ARBA00022737"/>
    </source>
</evidence>
<dbReference type="SMART" id="SM00382">
    <property type="entry name" value="AAA"/>
    <property type="match status" value="2"/>
</dbReference>
<protein>
    <submittedName>
        <fullName evidence="6">Sugar ABC transporter ATP-binding protein</fullName>
    </submittedName>
</protein>
<evidence type="ECO:0000256" key="1">
    <source>
        <dbReference type="ARBA" id="ARBA00022448"/>
    </source>
</evidence>
<dbReference type="PANTHER" id="PTHR43790:SF9">
    <property type="entry name" value="GALACTOFURANOSE TRANSPORTER ATP-BINDING PROTEIN YTFR"/>
    <property type="match status" value="1"/>
</dbReference>
<dbReference type="Pfam" id="PF00005">
    <property type="entry name" value="ABC_tran"/>
    <property type="match status" value="2"/>
</dbReference>
<dbReference type="RefSeq" id="WP_361946932.1">
    <property type="nucleotide sequence ID" value="NZ_JBEXVS010000085.1"/>
</dbReference>
<evidence type="ECO:0000256" key="4">
    <source>
        <dbReference type="ARBA" id="ARBA00022840"/>
    </source>
</evidence>
<dbReference type="Gene3D" id="3.40.50.300">
    <property type="entry name" value="P-loop containing nucleotide triphosphate hydrolases"/>
    <property type="match status" value="2"/>
</dbReference>
<keyword evidence="2" id="KW-0677">Repeat</keyword>
<keyword evidence="1" id="KW-0813">Transport</keyword>
<feature type="domain" description="ABC transporter" evidence="5">
    <location>
        <begin position="267"/>
        <end position="514"/>
    </location>
</feature>
<keyword evidence="7" id="KW-1185">Reference proteome</keyword>
<dbReference type="InterPro" id="IPR003439">
    <property type="entry name" value="ABC_transporter-like_ATP-bd"/>
</dbReference>
<dbReference type="CDD" id="cd03216">
    <property type="entry name" value="ABC_Carb_Monos_I"/>
    <property type="match status" value="1"/>
</dbReference>
<dbReference type="InterPro" id="IPR027417">
    <property type="entry name" value="P-loop_NTPase"/>
</dbReference>
<dbReference type="SUPFAM" id="SSF52540">
    <property type="entry name" value="P-loop containing nucleoside triphosphate hydrolases"/>
    <property type="match status" value="2"/>
</dbReference>
<dbReference type="GO" id="GO:0005524">
    <property type="term" value="F:ATP binding"/>
    <property type="evidence" value="ECO:0007669"/>
    <property type="project" value="UniProtKB-KW"/>
</dbReference>
<dbReference type="CDD" id="cd03215">
    <property type="entry name" value="ABC_Carb_Monos_II"/>
    <property type="match status" value="1"/>
</dbReference>
<name>A0ABW6MTV8_9ACTN</name>
<dbReference type="InterPro" id="IPR050107">
    <property type="entry name" value="ABC_carbohydrate_import_ATPase"/>
</dbReference>
<comment type="caution">
    <text evidence="6">The sequence shown here is derived from an EMBL/GenBank/DDBJ whole genome shotgun (WGS) entry which is preliminary data.</text>
</comment>
<gene>
    <name evidence="6" type="ORF">ACFYQT_13630</name>
</gene>
<evidence type="ECO:0000259" key="5">
    <source>
        <dbReference type="PROSITE" id="PS50893"/>
    </source>
</evidence>
<dbReference type="Proteomes" id="UP001601422">
    <property type="component" value="Unassembled WGS sequence"/>
</dbReference>
<dbReference type="InterPro" id="IPR003593">
    <property type="entry name" value="AAA+_ATPase"/>
</dbReference>
<dbReference type="InterPro" id="IPR017871">
    <property type="entry name" value="ABC_transporter-like_CS"/>
</dbReference>
<dbReference type="PROSITE" id="PS50893">
    <property type="entry name" value="ABC_TRANSPORTER_2"/>
    <property type="match status" value="2"/>
</dbReference>
<sequence>MNQTPPTHPRADGAGRRMVAEAHGIRKRYGPTVALDDVRIAVRAGESHALVGRNGAGKSTLVAILTGLQRPDRGVVLFDGEPAPGLADREAWQRRVACVYQQSTIIPELTVAENLYVNRQPTVRGRVISWRRMRAAARELLDEWGVEVDETVPAGGLTVEDAKMVEIARSISRGTRFIILDEPTAQLDSRAIDRLFTHVRRLQRAGITFLYISHHLEEVYAVCQVVTVLRDAHWITTAPVGELGRSELVQAMTGERGAGAVPGFGVIRSRPADDAPVAVRVDRLSGPHFTEVGFTVRSGETVGLTGLAGSGSRQVAEAVAGLYRPDSGRIEVLGRPTRPGSVASALAAGVGCVPRDRHHEGLVPELSVAENASMTIMDRLGRLGVISRRARDAFARRTITGLDITTDGPAQPVKDLSGGNQQKVVMGRALANDPGVLVLINPTAGVDVKSKRALLAVVDRARAAGRAAIVVSDELADLRTCDRVLVMFNGSLAAEYSVGWTDEELVASIEGVGTGHE</sequence>